<dbReference type="AlphaFoldDB" id="A0A7S3ZCK6"/>
<dbReference type="EMBL" id="HBIV01044203">
    <property type="protein sequence ID" value="CAE0679228.1"/>
    <property type="molecule type" value="Transcribed_RNA"/>
</dbReference>
<protein>
    <submittedName>
        <fullName evidence="2">Uncharacterized protein</fullName>
    </submittedName>
</protein>
<gene>
    <name evidence="2" type="ORF">LGLO00237_LOCUS31011</name>
</gene>
<feature type="compositionally biased region" description="Polar residues" evidence="1">
    <location>
        <begin position="107"/>
        <end position="128"/>
    </location>
</feature>
<accession>A0A7S3ZCK6</accession>
<evidence type="ECO:0000313" key="2">
    <source>
        <dbReference type="EMBL" id="CAE0679228.1"/>
    </source>
</evidence>
<feature type="compositionally biased region" description="Basic and acidic residues" evidence="1">
    <location>
        <begin position="446"/>
        <end position="464"/>
    </location>
</feature>
<organism evidence="2">
    <name type="scientific">Lotharella globosa</name>
    <dbReference type="NCBI Taxonomy" id="91324"/>
    <lineage>
        <taxon>Eukaryota</taxon>
        <taxon>Sar</taxon>
        <taxon>Rhizaria</taxon>
        <taxon>Cercozoa</taxon>
        <taxon>Chlorarachniophyceae</taxon>
        <taxon>Lotharella</taxon>
    </lineage>
</organism>
<feature type="region of interest" description="Disordered" evidence="1">
    <location>
        <begin position="105"/>
        <end position="147"/>
    </location>
</feature>
<reference evidence="2" key="1">
    <citation type="submission" date="2021-01" db="EMBL/GenBank/DDBJ databases">
        <authorList>
            <person name="Corre E."/>
            <person name="Pelletier E."/>
            <person name="Niang G."/>
            <person name="Scheremetjew M."/>
            <person name="Finn R."/>
            <person name="Kale V."/>
            <person name="Holt S."/>
            <person name="Cochrane G."/>
            <person name="Meng A."/>
            <person name="Brown T."/>
            <person name="Cohen L."/>
        </authorList>
    </citation>
    <scope>NUCLEOTIDE SEQUENCE</scope>
    <source>
        <strain evidence="2">CCCM811</strain>
    </source>
</reference>
<name>A0A7S3ZCK6_9EUKA</name>
<feature type="region of interest" description="Disordered" evidence="1">
    <location>
        <begin position="1"/>
        <end position="40"/>
    </location>
</feature>
<feature type="region of interest" description="Disordered" evidence="1">
    <location>
        <begin position="436"/>
        <end position="477"/>
    </location>
</feature>
<feature type="compositionally biased region" description="Acidic residues" evidence="1">
    <location>
        <begin position="465"/>
        <end position="477"/>
    </location>
</feature>
<sequence length="477" mass="53878">MSMRPRKPARQKEDKMRPSRVNPQWDHRTQHYLSNHQKNSWRKNDGVNLILAKYAKEMDGKLVRSPVELSHAAERIRQEINKSLPPKERSKKHKPLLEILMRGAKNPNLQAKRTTSAKMRSTRRNMVSSKKKTRLRPLSEPSSGQRSLSTYVAPKNVKERFGKDSTVGRILSLHPNSPFPLEDLLERSLKLGVSLSSQQSKKGKTAKKVIGAISPEEKFAQHSLEEAIKAAKECAQDQQTLAESLGRISFFVGDHINQSFDISKYLLQALGDKFVTKDNATLGTPMLAVPFQTNAKATEQHIQHSLTQIALVEHKLDVDSQDSTPTCDLIHPSLKFKSAKVEPLQYHPRSSYKDISNEKLPDPFRAEKSAQFLFNYQGIRGHYDELNPDSKVDEAVDDRQSSVSISKTGVKITTDWNTRVGDDPGDKKAALDALTMNEKYQPKTSLKLDPDKPYPDIVQEKPDMGVDDVNSEDERSD</sequence>
<evidence type="ECO:0000256" key="1">
    <source>
        <dbReference type="SAM" id="MobiDB-lite"/>
    </source>
</evidence>
<proteinExistence type="predicted"/>